<dbReference type="AlphaFoldDB" id="A0A517VKA4"/>
<name>A0A517VKA4_9PLAN</name>
<accession>A0A517VKA4</accession>
<sequence length="29" mass="3541">MGAFFYDLLPIRDRQFEKTSQFSTRMLEI</sequence>
<dbReference type="KEGG" id="gax:Pan161_51300"/>
<protein>
    <submittedName>
        <fullName evidence="1">Uncharacterized protein</fullName>
    </submittedName>
</protein>
<organism evidence="1 2">
    <name type="scientific">Gimesia algae</name>
    <dbReference type="NCBI Taxonomy" id="2527971"/>
    <lineage>
        <taxon>Bacteria</taxon>
        <taxon>Pseudomonadati</taxon>
        <taxon>Planctomycetota</taxon>
        <taxon>Planctomycetia</taxon>
        <taxon>Planctomycetales</taxon>
        <taxon>Planctomycetaceae</taxon>
        <taxon>Gimesia</taxon>
    </lineage>
</organism>
<evidence type="ECO:0000313" key="2">
    <source>
        <dbReference type="Proteomes" id="UP000316855"/>
    </source>
</evidence>
<dbReference type="EMBL" id="CP036343">
    <property type="protein sequence ID" value="QDT93451.1"/>
    <property type="molecule type" value="Genomic_DNA"/>
</dbReference>
<evidence type="ECO:0000313" key="1">
    <source>
        <dbReference type="EMBL" id="QDT93451.1"/>
    </source>
</evidence>
<reference evidence="1 2" key="1">
    <citation type="submission" date="2019-02" db="EMBL/GenBank/DDBJ databases">
        <title>Deep-cultivation of Planctomycetes and their phenomic and genomic characterization uncovers novel biology.</title>
        <authorList>
            <person name="Wiegand S."/>
            <person name="Jogler M."/>
            <person name="Boedeker C."/>
            <person name="Pinto D."/>
            <person name="Vollmers J."/>
            <person name="Rivas-Marin E."/>
            <person name="Kohn T."/>
            <person name="Peeters S.H."/>
            <person name="Heuer A."/>
            <person name="Rast P."/>
            <person name="Oberbeckmann S."/>
            <person name="Bunk B."/>
            <person name="Jeske O."/>
            <person name="Meyerdierks A."/>
            <person name="Storesund J.E."/>
            <person name="Kallscheuer N."/>
            <person name="Luecker S."/>
            <person name="Lage O.M."/>
            <person name="Pohl T."/>
            <person name="Merkel B.J."/>
            <person name="Hornburger P."/>
            <person name="Mueller R.-W."/>
            <person name="Bruemmer F."/>
            <person name="Labrenz M."/>
            <person name="Spormann A.M."/>
            <person name="Op den Camp H."/>
            <person name="Overmann J."/>
            <person name="Amann R."/>
            <person name="Jetten M.S.M."/>
            <person name="Mascher T."/>
            <person name="Medema M.H."/>
            <person name="Devos D.P."/>
            <person name="Kaster A.-K."/>
            <person name="Ovreas L."/>
            <person name="Rohde M."/>
            <person name="Galperin M.Y."/>
            <person name="Jogler C."/>
        </authorList>
    </citation>
    <scope>NUCLEOTIDE SEQUENCE [LARGE SCALE GENOMIC DNA]</scope>
    <source>
        <strain evidence="1 2">Pan161</strain>
    </source>
</reference>
<proteinExistence type="predicted"/>
<keyword evidence="2" id="KW-1185">Reference proteome</keyword>
<dbReference type="Proteomes" id="UP000316855">
    <property type="component" value="Chromosome"/>
</dbReference>
<gene>
    <name evidence="1" type="ORF">Pan161_51300</name>
</gene>